<dbReference type="KEGG" id="pth:PTH_0614"/>
<feature type="chain" id="PRO_5038804913" evidence="3">
    <location>
        <begin position="22"/>
        <end position="304"/>
    </location>
</feature>
<keyword evidence="6" id="KW-1185">Reference proteome</keyword>
<dbReference type="AlphaFoldDB" id="A5D4P8"/>
<dbReference type="eggNOG" id="COG5492">
    <property type="taxonomic scope" value="Bacteria"/>
</dbReference>
<dbReference type="EMBL" id="AP009389">
    <property type="protein sequence ID" value="BAF58795.1"/>
    <property type="molecule type" value="Genomic_DNA"/>
</dbReference>
<dbReference type="STRING" id="370438.PTH_0614"/>
<evidence type="ECO:0000259" key="4">
    <source>
        <dbReference type="PROSITE" id="PS51272"/>
    </source>
</evidence>
<reference evidence="6" key="1">
    <citation type="journal article" date="2008" name="Genome Res.">
        <title>The genome of Pelotomaculum thermopropionicum reveals niche-associated evolution in anaerobic microbiota.</title>
        <authorList>
            <person name="Kosaka T."/>
            <person name="Kato S."/>
            <person name="Shimoyama T."/>
            <person name="Ishii S."/>
            <person name="Abe T."/>
            <person name="Watanabe K."/>
        </authorList>
    </citation>
    <scope>NUCLEOTIDE SEQUENCE [LARGE SCALE GENOMIC DNA]</scope>
    <source>
        <strain evidence="6">DSM 13744 / JCM 10971 / SI</strain>
    </source>
</reference>
<feature type="region of interest" description="Disordered" evidence="2">
    <location>
        <begin position="255"/>
        <end position="304"/>
    </location>
</feature>
<evidence type="ECO:0000256" key="2">
    <source>
        <dbReference type="SAM" id="MobiDB-lite"/>
    </source>
</evidence>
<dbReference type="PANTHER" id="PTHR43308">
    <property type="entry name" value="OUTER MEMBRANE PROTEIN ALPHA-RELATED"/>
    <property type="match status" value="1"/>
</dbReference>
<dbReference type="PANTHER" id="PTHR43308:SF5">
    <property type="entry name" value="S-LAYER PROTEIN _ PEPTIDOGLYCAN ENDO-BETA-N-ACETYLGLUCOSAMINIDASE"/>
    <property type="match status" value="1"/>
</dbReference>
<dbReference type="HOGENOM" id="CLU_914824_0_0_9"/>
<organism evidence="5 6">
    <name type="scientific">Pelotomaculum thermopropionicum (strain DSM 13744 / JCM 10971 / SI)</name>
    <dbReference type="NCBI Taxonomy" id="370438"/>
    <lineage>
        <taxon>Bacteria</taxon>
        <taxon>Bacillati</taxon>
        <taxon>Bacillota</taxon>
        <taxon>Clostridia</taxon>
        <taxon>Eubacteriales</taxon>
        <taxon>Desulfotomaculaceae</taxon>
        <taxon>Pelotomaculum</taxon>
    </lineage>
</organism>
<dbReference type="Proteomes" id="UP000006556">
    <property type="component" value="Chromosome"/>
</dbReference>
<evidence type="ECO:0000313" key="5">
    <source>
        <dbReference type="EMBL" id="BAF58795.1"/>
    </source>
</evidence>
<dbReference type="InterPro" id="IPR051465">
    <property type="entry name" value="Cell_Envelope_Struct_Comp"/>
</dbReference>
<sequence length="304" mass="32208">MRKFLVLFVVLPLLIALPAGAALAKPGNVKASGERARIEAESRGGLLGGDVKASSERARIETENRGVLKGLKQRLGALNSKEGENQVRFSDVKEHWAKSSINKMSAIGLFNGYGDGTFRPDDPITGAEAVALVMRMADVDEPEEDIDTGDAPDWAKKSVQKAVYKGVININRFHSQVQASRAQTAVMVAKALNLSPVDTAGIPFEDGVLISPEDAGYIMALYQAGIIKGTPDGRFNPNSSITRAEMAVIMERIVSQQQDESQTNAEGGTGGVQTSNEETAGSGAMTQTGDAEQAGENTQTSGTQ</sequence>
<gene>
    <name evidence="5" type="ordered locus">PTH_0614</name>
</gene>
<keyword evidence="1" id="KW-0677">Repeat</keyword>
<proteinExistence type="predicted"/>
<evidence type="ECO:0000256" key="3">
    <source>
        <dbReference type="SAM" id="SignalP"/>
    </source>
</evidence>
<dbReference type="PROSITE" id="PS51272">
    <property type="entry name" value="SLH"/>
    <property type="match status" value="2"/>
</dbReference>
<feature type="signal peptide" evidence="3">
    <location>
        <begin position="1"/>
        <end position="21"/>
    </location>
</feature>
<name>A5D4P8_PELTS</name>
<dbReference type="Pfam" id="PF00395">
    <property type="entry name" value="SLH"/>
    <property type="match status" value="2"/>
</dbReference>
<feature type="domain" description="SLH" evidence="4">
    <location>
        <begin position="201"/>
        <end position="264"/>
    </location>
</feature>
<evidence type="ECO:0000313" key="6">
    <source>
        <dbReference type="Proteomes" id="UP000006556"/>
    </source>
</evidence>
<accession>A5D4P8</accession>
<keyword evidence="3" id="KW-0732">Signal</keyword>
<feature type="domain" description="SLH" evidence="4">
    <location>
        <begin position="84"/>
        <end position="147"/>
    </location>
</feature>
<protein>
    <submittedName>
        <fullName evidence="5">Membrane protein</fullName>
    </submittedName>
</protein>
<evidence type="ECO:0000256" key="1">
    <source>
        <dbReference type="ARBA" id="ARBA00022737"/>
    </source>
</evidence>
<dbReference type="InterPro" id="IPR001119">
    <property type="entry name" value="SLH_dom"/>
</dbReference>